<feature type="non-terminal residue" evidence="12">
    <location>
        <position position="301"/>
    </location>
</feature>
<evidence type="ECO:0000256" key="6">
    <source>
        <dbReference type="ARBA" id="ARBA00022801"/>
    </source>
</evidence>
<dbReference type="CDD" id="cd00143">
    <property type="entry name" value="PP2Cc"/>
    <property type="match status" value="1"/>
</dbReference>
<keyword evidence="8" id="KW-0464">Manganese</keyword>
<dbReference type="InterPro" id="IPR015655">
    <property type="entry name" value="PP2C"/>
</dbReference>
<gene>
    <name evidence="12" type="primary">PTC2_2</name>
    <name evidence="12" type="ORF">EIP91_003475</name>
</gene>
<keyword evidence="5" id="KW-0479">Metal-binding</keyword>
<dbReference type="Pfam" id="PF00481">
    <property type="entry name" value="PP2C"/>
    <property type="match status" value="1"/>
</dbReference>
<evidence type="ECO:0000256" key="10">
    <source>
        <dbReference type="RuleBase" id="RU003465"/>
    </source>
</evidence>
<sequence length="301" mass="33106">MQGWRLDMEDAHAAVLDLEEDGGTPNDAFFAVYDGHGGQNCAKYAGPNVHKKLVTEDAYKSHSYVDALKRTFMDVDEDIKALTGQDAVGPSGCTAVAALVTNDNRIFVANAGDSRAVLSCGGTVKPLSNDHKPGDPEEFKRITEAEGFVRFGRVNGNLSLSRAFGDFEYKKNTTLSPEAQIVTCDPEISEHVIEQTDEFLIIACDGIWDCLTSQMAVDCVRFLISQGHKLNEVCEILLDHIVAPDTDADSPVGCDNMTLLVVALLNGRTEEEWYEWVTDRVKQNTNQPGLPVLYADFRLTR</sequence>
<evidence type="ECO:0000256" key="3">
    <source>
        <dbReference type="ARBA" id="ARBA00006702"/>
    </source>
</evidence>
<keyword evidence="6 10" id="KW-0378">Hydrolase</keyword>
<dbReference type="InterPro" id="IPR000222">
    <property type="entry name" value="PP2C_BS"/>
</dbReference>
<reference evidence="12 13" key="1">
    <citation type="submission" date="2018-11" db="EMBL/GenBank/DDBJ databases">
        <title>Genome assembly of Steccherinum ochraceum LE-BIN_3174, the white-rot fungus of the Steccherinaceae family (The Residual Polyporoid clade, Polyporales, Basidiomycota).</title>
        <authorList>
            <person name="Fedorova T.V."/>
            <person name="Glazunova O.A."/>
            <person name="Landesman E.O."/>
            <person name="Moiseenko K.V."/>
            <person name="Psurtseva N.V."/>
            <person name="Savinova O.S."/>
            <person name="Shakhova N.V."/>
            <person name="Tyazhelova T.V."/>
            <person name="Vasina D.V."/>
        </authorList>
    </citation>
    <scope>NUCLEOTIDE SEQUENCE [LARGE SCALE GENOMIC DNA]</scope>
    <source>
        <strain evidence="12 13">LE-BIN_3174</strain>
    </source>
</reference>
<evidence type="ECO:0000256" key="9">
    <source>
        <dbReference type="ARBA" id="ARBA00048832"/>
    </source>
</evidence>
<evidence type="ECO:0000256" key="5">
    <source>
        <dbReference type="ARBA" id="ARBA00022723"/>
    </source>
</evidence>
<evidence type="ECO:0000256" key="8">
    <source>
        <dbReference type="ARBA" id="ARBA00023211"/>
    </source>
</evidence>
<proteinExistence type="inferred from homology"/>
<dbReference type="OrthoDB" id="10264738at2759"/>
<dbReference type="Gene3D" id="3.60.40.10">
    <property type="entry name" value="PPM-type phosphatase domain"/>
    <property type="match status" value="1"/>
</dbReference>
<dbReference type="STRING" id="92696.A0A4R0RIX0"/>
<dbReference type="InterPro" id="IPR001932">
    <property type="entry name" value="PPM-type_phosphatase-like_dom"/>
</dbReference>
<dbReference type="EC" id="3.1.3.16" evidence="4"/>
<feature type="domain" description="PPM-type phosphatase" evidence="11">
    <location>
        <begin position="1"/>
        <end position="264"/>
    </location>
</feature>
<evidence type="ECO:0000313" key="12">
    <source>
        <dbReference type="EMBL" id="TCD64899.1"/>
    </source>
</evidence>
<accession>A0A4R0RIX0</accession>
<dbReference type="SUPFAM" id="SSF81606">
    <property type="entry name" value="PP2C-like"/>
    <property type="match status" value="1"/>
</dbReference>
<comment type="cofactor">
    <cofactor evidence="1">
        <name>Mn(2+)</name>
        <dbReference type="ChEBI" id="CHEBI:29035"/>
    </cofactor>
</comment>
<comment type="similarity">
    <text evidence="3 10">Belongs to the PP2C family.</text>
</comment>
<evidence type="ECO:0000256" key="1">
    <source>
        <dbReference type="ARBA" id="ARBA00001936"/>
    </source>
</evidence>
<organism evidence="12 13">
    <name type="scientific">Steccherinum ochraceum</name>
    <dbReference type="NCBI Taxonomy" id="92696"/>
    <lineage>
        <taxon>Eukaryota</taxon>
        <taxon>Fungi</taxon>
        <taxon>Dikarya</taxon>
        <taxon>Basidiomycota</taxon>
        <taxon>Agaricomycotina</taxon>
        <taxon>Agaricomycetes</taxon>
        <taxon>Polyporales</taxon>
        <taxon>Steccherinaceae</taxon>
        <taxon>Steccherinum</taxon>
    </lineage>
</organism>
<dbReference type="PROSITE" id="PS51746">
    <property type="entry name" value="PPM_2"/>
    <property type="match status" value="1"/>
</dbReference>
<dbReference type="PANTHER" id="PTHR13832:SF565">
    <property type="entry name" value="AT28366P-RELATED"/>
    <property type="match status" value="1"/>
</dbReference>
<dbReference type="GO" id="GO:0046872">
    <property type="term" value="F:metal ion binding"/>
    <property type="evidence" value="ECO:0007669"/>
    <property type="project" value="UniProtKB-KW"/>
</dbReference>
<keyword evidence="13" id="KW-1185">Reference proteome</keyword>
<protein>
    <recommendedName>
        <fullName evidence="4">protein-serine/threonine phosphatase</fullName>
        <ecNumber evidence="4">3.1.3.16</ecNumber>
    </recommendedName>
</protein>
<evidence type="ECO:0000313" key="13">
    <source>
        <dbReference type="Proteomes" id="UP000292702"/>
    </source>
</evidence>
<dbReference type="InterPro" id="IPR036457">
    <property type="entry name" value="PPM-type-like_dom_sf"/>
</dbReference>
<comment type="cofactor">
    <cofactor evidence="2">
        <name>Mg(2+)</name>
        <dbReference type="ChEBI" id="CHEBI:18420"/>
    </cofactor>
</comment>
<name>A0A4R0RIX0_9APHY</name>
<dbReference type="PANTHER" id="PTHR13832">
    <property type="entry name" value="PROTEIN PHOSPHATASE 2C"/>
    <property type="match status" value="1"/>
</dbReference>
<evidence type="ECO:0000256" key="2">
    <source>
        <dbReference type="ARBA" id="ARBA00001946"/>
    </source>
</evidence>
<comment type="caution">
    <text evidence="12">The sequence shown here is derived from an EMBL/GenBank/DDBJ whole genome shotgun (WGS) entry which is preliminary data.</text>
</comment>
<keyword evidence="7 10" id="KW-0904">Protein phosphatase</keyword>
<dbReference type="AlphaFoldDB" id="A0A4R0RIX0"/>
<evidence type="ECO:0000256" key="4">
    <source>
        <dbReference type="ARBA" id="ARBA00013081"/>
    </source>
</evidence>
<dbReference type="Proteomes" id="UP000292702">
    <property type="component" value="Unassembled WGS sequence"/>
</dbReference>
<evidence type="ECO:0000259" key="11">
    <source>
        <dbReference type="PROSITE" id="PS51746"/>
    </source>
</evidence>
<dbReference type="SMART" id="SM00332">
    <property type="entry name" value="PP2Cc"/>
    <property type="match status" value="1"/>
</dbReference>
<dbReference type="PROSITE" id="PS01032">
    <property type="entry name" value="PPM_1"/>
    <property type="match status" value="1"/>
</dbReference>
<comment type="catalytic activity">
    <reaction evidence="9">
        <text>O-phospho-L-threonyl-[protein] + H2O = L-threonyl-[protein] + phosphate</text>
        <dbReference type="Rhea" id="RHEA:47004"/>
        <dbReference type="Rhea" id="RHEA-COMP:11060"/>
        <dbReference type="Rhea" id="RHEA-COMP:11605"/>
        <dbReference type="ChEBI" id="CHEBI:15377"/>
        <dbReference type="ChEBI" id="CHEBI:30013"/>
        <dbReference type="ChEBI" id="CHEBI:43474"/>
        <dbReference type="ChEBI" id="CHEBI:61977"/>
        <dbReference type="EC" id="3.1.3.16"/>
    </reaction>
    <physiologicalReaction direction="left-to-right" evidence="9">
        <dbReference type="Rhea" id="RHEA:47005"/>
    </physiologicalReaction>
</comment>
<evidence type="ECO:0000256" key="7">
    <source>
        <dbReference type="ARBA" id="ARBA00022912"/>
    </source>
</evidence>
<dbReference type="GO" id="GO:0004722">
    <property type="term" value="F:protein serine/threonine phosphatase activity"/>
    <property type="evidence" value="ECO:0007669"/>
    <property type="project" value="UniProtKB-EC"/>
</dbReference>
<dbReference type="EMBL" id="RWJN01000209">
    <property type="protein sequence ID" value="TCD64899.1"/>
    <property type="molecule type" value="Genomic_DNA"/>
</dbReference>